<gene>
    <name evidence="1" type="primary">cas7e</name>
    <name evidence="1" type="ORF">ACEZDE_14035</name>
</gene>
<accession>A0ABV6VVG1</accession>
<keyword evidence="2" id="KW-1185">Reference proteome</keyword>
<dbReference type="Proteomes" id="UP001592531">
    <property type="component" value="Unassembled WGS sequence"/>
</dbReference>
<protein>
    <submittedName>
        <fullName evidence="1">Type I-E CRISPR-associated protein Cas7/Cse4/CasC</fullName>
    </submittedName>
</protein>
<dbReference type="EMBL" id="JBHFAB010000008">
    <property type="protein sequence ID" value="MFC1417759.1"/>
    <property type="molecule type" value="Genomic_DNA"/>
</dbReference>
<name>A0ABV6VVG1_9ACTN</name>
<evidence type="ECO:0000313" key="2">
    <source>
        <dbReference type="Proteomes" id="UP001592531"/>
    </source>
</evidence>
<organism evidence="1 2">
    <name type="scientific">Streptacidiphilus cavernicola</name>
    <dbReference type="NCBI Taxonomy" id="3342716"/>
    <lineage>
        <taxon>Bacteria</taxon>
        <taxon>Bacillati</taxon>
        <taxon>Actinomycetota</taxon>
        <taxon>Actinomycetes</taxon>
        <taxon>Kitasatosporales</taxon>
        <taxon>Streptomycetaceae</taxon>
        <taxon>Streptacidiphilus</taxon>
    </lineage>
</organism>
<evidence type="ECO:0000313" key="1">
    <source>
        <dbReference type="EMBL" id="MFC1417759.1"/>
    </source>
</evidence>
<reference evidence="1 2" key="1">
    <citation type="submission" date="2024-09" db="EMBL/GenBank/DDBJ databases">
        <authorList>
            <person name="Lee S.D."/>
        </authorList>
    </citation>
    <scope>NUCLEOTIDE SEQUENCE [LARGE SCALE GENOMIC DNA]</scope>
    <source>
        <strain evidence="1 2">N8-3</strain>
    </source>
</reference>
<sequence>MALYIDLHVLQSVPFSNLNRDDLGSPKTVRYGSTDRVRVSSQSWKREIRHEVEERLGEYARRTRLVPAKVAETLVASDHGWPEDLAKFAGEQVARSAGKDGLKTEEGGKTSVLLYLPQRGIEELAVLCAEHRPELEAALGTKAKAAKAKDAALLPRDRVNNILKSRTATIDLFGRMLAELPGGKVDGAVQVAHAFTTHGSDPQRDFFTAVDDWLPAVETGSGHMQTGEFATGNFYRFATVNLTDLLKNLGQDRTRARELVELFIDAYLMSIPQAKKNSTAAHTLPDLAYFAVRDRRPVSFAAAFEQPVRASAGGFAEPARRDLDTYAAAVQRLTGGRGRLAHGHACIDDKPLENLGTRHSSFADFTDAALDTAFTQPDPE</sequence>
<dbReference type="NCBIfam" id="TIGR01869">
    <property type="entry name" value="casC_Cse4"/>
    <property type="match status" value="1"/>
</dbReference>
<dbReference type="Pfam" id="PF09344">
    <property type="entry name" value="Cas_CT1975"/>
    <property type="match status" value="1"/>
</dbReference>
<comment type="caution">
    <text evidence="1">The sequence shown here is derived from an EMBL/GenBank/DDBJ whole genome shotgun (WGS) entry which is preliminary data.</text>
</comment>
<dbReference type="RefSeq" id="WP_380536113.1">
    <property type="nucleotide sequence ID" value="NZ_JBHFAB010000008.1"/>
</dbReference>
<proteinExistence type="predicted"/>
<dbReference type="InterPro" id="IPR010148">
    <property type="entry name" value="CRISPR-assoc_prot_CT1975"/>
</dbReference>